<dbReference type="Pfam" id="PF14441">
    <property type="entry name" value="OTT_1508_deam"/>
    <property type="match status" value="1"/>
</dbReference>
<feature type="non-terminal residue" evidence="1">
    <location>
        <position position="1"/>
    </location>
</feature>
<organism evidence="1">
    <name type="scientific">Anthurium amnicola</name>
    <dbReference type="NCBI Taxonomy" id="1678845"/>
    <lineage>
        <taxon>Eukaryota</taxon>
        <taxon>Viridiplantae</taxon>
        <taxon>Streptophyta</taxon>
        <taxon>Embryophyta</taxon>
        <taxon>Tracheophyta</taxon>
        <taxon>Spermatophyta</taxon>
        <taxon>Magnoliopsida</taxon>
        <taxon>Liliopsida</taxon>
        <taxon>Araceae</taxon>
        <taxon>Pothoideae</taxon>
        <taxon>Potheae</taxon>
        <taxon>Anthurium</taxon>
    </lineage>
</organism>
<proteinExistence type="predicted"/>
<accession>A0A1D1Z0Z1</accession>
<dbReference type="AlphaFoldDB" id="A0A1D1Z0Z1"/>
<evidence type="ECO:0000313" key="1">
    <source>
        <dbReference type="EMBL" id="JAT60585.1"/>
    </source>
</evidence>
<reference evidence="1" key="1">
    <citation type="submission" date="2015-07" db="EMBL/GenBank/DDBJ databases">
        <title>Transcriptome Assembly of Anthurium amnicola.</title>
        <authorList>
            <person name="Suzuki J."/>
        </authorList>
    </citation>
    <scope>NUCLEOTIDE SEQUENCE</scope>
</reference>
<sequence length="415" mass="47814">ELYSKICVAQSIKPVASEARNEVVDKNATYKFSCNLATILAQDIEVVAVRLEISDCCKVYISKNGPWLDKDVVYINKIEGYLRNISKDSPKESKANSDALASEIRTYCSNKLESRFKKLKKDLTRNPDEEYIESFTEYASADYKEFDPKKLNDVSRPKMSAICYYYYKKLDQSDKSAIPEEFLGHLRKVGSYVASAVNIVECASKVKYKNLFSNIELRIMKPIIITDQPIYSWEYVIKSFVRNHVDYERFKEECLNDDHIVNRLNKMYSNKETGQLQLDDSNIKTHVYLHAEMNILANMIDQEDKSTTFIGVSKRCCYLCELYIDFAREQGYNIIISGKHGKIYSGWKLPQVANINFRISSLKYILANLDRVIESKVKHYTRSLDADSDSYASSEKNSNNVVREREVANAFAGNF</sequence>
<dbReference type="EMBL" id="GDJX01007351">
    <property type="protein sequence ID" value="JAT60585.1"/>
    <property type="molecule type" value="Transcribed_RNA"/>
</dbReference>
<dbReference type="InterPro" id="IPR027796">
    <property type="entry name" value="OTT_1508_deam-like"/>
</dbReference>
<name>A0A1D1Z0Z1_9ARAE</name>
<gene>
    <name evidence="1" type="primary">PRRC2B_0</name>
    <name evidence="1" type="ORF">g.60828</name>
</gene>
<protein>
    <submittedName>
        <fullName evidence="1">Protein PRRC2B</fullName>
    </submittedName>
</protein>